<accession>A0A8S5TKR2</accession>
<proteinExistence type="predicted"/>
<sequence>MDSKVEFDIRVSPRKFLKIGFKFLYSNRNQNCKALNYRFCMSCGEMLSTKYYHF</sequence>
<name>A0A8S5TKR2_9CAUD</name>
<reference evidence="1" key="1">
    <citation type="journal article" date="2021" name="Proc. Natl. Acad. Sci. U.S.A.">
        <title>A Catalog of Tens of Thousands of Viruses from Human Metagenomes Reveals Hidden Associations with Chronic Diseases.</title>
        <authorList>
            <person name="Tisza M.J."/>
            <person name="Buck C.B."/>
        </authorList>
    </citation>
    <scope>NUCLEOTIDE SEQUENCE</scope>
    <source>
        <strain evidence="1">Ctgn638</strain>
    </source>
</reference>
<protein>
    <submittedName>
        <fullName evidence="1">Uncharacterized protein</fullName>
    </submittedName>
</protein>
<organism evidence="1">
    <name type="scientific">Siphoviridae sp. ctgn638</name>
    <dbReference type="NCBI Taxonomy" id="2827913"/>
    <lineage>
        <taxon>Viruses</taxon>
        <taxon>Duplodnaviria</taxon>
        <taxon>Heunggongvirae</taxon>
        <taxon>Uroviricota</taxon>
        <taxon>Caudoviricetes</taxon>
    </lineage>
</organism>
<dbReference type="EMBL" id="BK032845">
    <property type="protein sequence ID" value="DAF63885.1"/>
    <property type="molecule type" value="Genomic_DNA"/>
</dbReference>
<evidence type="ECO:0000313" key="1">
    <source>
        <dbReference type="EMBL" id="DAF63885.1"/>
    </source>
</evidence>